<dbReference type="PRINTS" id="PR00722">
    <property type="entry name" value="CHYMOTRYPSIN"/>
</dbReference>
<dbReference type="GO" id="GO:0045087">
    <property type="term" value="P:innate immune response"/>
    <property type="evidence" value="ECO:0007669"/>
    <property type="project" value="UniProtKB-KW"/>
</dbReference>
<keyword evidence="6" id="KW-1015">Disulfide bond</keyword>
<feature type="compositionally biased region" description="Low complexity" evidence="9">
    <location>
        <begin position="120"/>
        <end position="134"/>
    </location>
</feature>
<evidence type="ECO:0000256" key="1">
    <source>
        <dbReference type="ARBA" id="ARBA00004613"/>
    </source>
</evidence>
<organism evidence="11 12">
    <name type="scientific">Anopheles minimus</name>
    <dbReference type="NCBI Taxonomy" id="112268"/>
    <lineage>
        <taxon>Eukaryota</taxon>
        <taxon>Metazoa</taxon>
        <taxon>Ecdysozoa</taxon>
        <taxon>Arthropoda</taxon>
        <taxon>Hexapoda</taxon>
        <taxon>Insecta</taxon>
        <taxon>Pterygota</taxon>
        <taxon>Neoptera</taxon>
        <taxon>Endopterygota</taxon>
        <taxon>Diptera</taxon>
        <taxon>Nematocera</taxon>
        <taxon>Culicoidea</taxon>
        <taxon>Culicidae</taxon>
        <taxon>Anophelinae</taxon>
        <taxon>Anopheles</taxon>
    </lineage>
</organism>
<evidence type="ECO:0000256" key="7">
    <source>
        <dbReference type="ARBA" id="ARBA00023180"/>
    </source>
</evidence>
<evidence type="ECO:0000256" key="3">
    <source>
        <dbReference type="ARBA" id="ARBA00022588"/>
    </source>
</evidence>
<evidence type="ECO:0000313" key="12">
    <source>
        <dbReference type="Proteomes" id="UP000075920"/>
    </source>
</evidence>
<keyword evidence="3" id="KW-0399">Innate immunity</keyword>
<dbReference type="FunFam" id="2.40.10.10:FF:000028">
    <property type="entry name" value="Serine protease easter"/>
    <property type="match status" value="1"/>
</dbReference>
<dbReference type="Gene3D" id="2.40.10.10">
    <property type="entry name" value="Trypsin-like serine proteases"/>
    <property type="match status" value="2"/>
</dbReference>
<dbReference type="PANTHER" id="PTHR24260:SF136">
    <property type="entry name" value="GH08193P-RELATED"/>
    <property type="match status" value="1"/>
</dbReference>
<keyword evidence="12" id="KW-1185">Reference proteome</keyword>
<proteinExistence type="inferred from homology"/>
<comment type="similarity">
    <text evidence="8">Belongs to the peptidase S1 family. CLIP subfamily.</text>
</comment>
<dbReference type="Proteomes" id="UP000075920">
    <property type="component" value="Unassembled WGS sequence"/>
</dbReference>
<sequence>HGTTTVVAIASGDSIGPRQPLRSGTIFRESKPLCASCFLFHFHDHDRLTLEDTWHCITSRTLFLFILVHRRKCNSDMERDRDRDRDRERDRASDRDVKPLEPRDLSATRLFTATQIKISTSPTTSPTISNSSSPTPTPPIPAVSPAVTGVGSGYHHSNHKQITGIPCVAAASKYTAPVHIDVGGTIYTSSLETLTKYPDSRLAKLFNGCIPIVLDSLKQHYFIDRDGGMFRHILNFMRNSKLLVSEDFPDLELLLEEAKYFDIVPMIKQIEHLKKERQRSGNGIPPFGGNRSKCKGGVQADTTNHDVVALHISPDLGERILISAERAVLDEVFPETNQAILDARTGAAWNQFDGRQVIRFPLNGYCKLNSIQVLTRLLNASFSVEASTGGGVETQQFSEYLLIRKCAIMGKVISNCWGIPVPLLLMLIIQQAANVASSDCGIRSLSPMALVTKGIKAEPGDWPWHVALYARQNPKDPNPEYKCGGSIISAHFVLSAAHCIEEPNPERYFLKAGVHNLNDNNGVQPFELMEIILHPKYDNRKFYNDIALLRPTQLISFNSLIFPICLWPSNTTSLIDVLAQSGIAVGFGFDENHRISETLQQAAMKVIEKQKCVDQLPEHVRFLPQDAGKLCAIGSGTGVNVCSGDSGGGLYFAKDKVWYLRGIVSAAARLDLDNGESTCNAALPATYTDVAQYLSWINAHQQIVNQSNLLQLEDCGEAMNANQTDETQKPVFNQYPWNVLLEFRQLDKSQIHLVCSGVLIHKRYVLTVAHCIDGIFSNYNLKSVRLGEYNIRTVEDVDGSEPAITSQSIDIEKVLFHPNYNKPLYSNNLALLKLKYDADTSKPNIDTICLPSVDDYKESSLTLSGWKRNKYVFPKLERDAMNLSAVSDCRGAYEKLGIHLPPSEDVLCTVYKARPVGHCHNYATGSPLQYIKRVDNKPRYFLAGMMMFNFPYCRQAGNEMFVNLVSASEWIKDTVK</sequence>
<feature type="domain" description="Peptidase S1" evidence="10">
    <location>
        <begin position="451"/>
        <end position="702"/>
    </location>
</feature>
<keyword evidence="2" id="KW-0964">Secreted</keyword>
<keyword evidence="5" id="KW-0391">Immunity</keyword>
<dbReference type="Pfam" id="PF20871">
    <property type="entry name" value="KCTD1-15_CTD"/>
    <property type="match status" value="1"/>
</dbReference>
<feature type="region of interest" description="Disordered" evidence="9">
    <location>
        <begin position="120"/>
        <end position="151"/>
    </location>
</feature>
<dbReference type="InterPro" id="IPR043504">
    <property type="entry name" value="Peptidase_S1_PA_chymotrypsin"/>
</dbReference>
<dbReference type="SUPFAM" id="SSF54695">
    <property type="entry name" value="POZ domain"/>
    <property type="match status" value="1"/>
</dbReference>
<dbReference type="VEuPathDB" id="VectorBase:AMIN011100"/>
<dbReference type="PROSITE" id="PS50240">
    <property type="entry name" value="TRYPSIN_DOM"/>
    <property type="match status" value="2"/>
</dbReference>
<dbReference type="SMART" id="SM00225">
    <property type="entry name" value="BTB"/>
    <property type="match status" value="1"/>
</dbReference>
<reference evidence="12" key="1">
    <citation type="submission" date="2013-03" db="EMBL/GenBank/DDBJ databases">
        <title>The Genome Sequence of Anopheles minimus MINIMUS1.</title>
        <authorList>
            <consortium name="The Broad Institute Genomics Platform"/>
            <person name="Neafsey D.E."/>
            <person name="Walton C."/>
            <person name="Walker B."/>
            <person name="Young S.K."/>
            <person name="Zeng Q."/>
            <person name="Gargeya S."/>
            <person name="Fitzgerald M."/>
            <person name="Haas B."/>
            <person name="Abouelleil A."/>
            <person name="Allen A.W."/>
            <person name="Alvarado L."/>
            <person name="Arachchi H.M."/>
            <person name="Berlin A.M."/>
            <person name="Chapman S.B."/>
            <person name="Gainer-Dewar J."/>
            <person name="Goldberg J."/>
            <person name="Griggs A."/>
            <person name="Gujja S."/>
            <person name="Hansen M."/>
            <person name="Howarth C."/>
            <person name="Imamovic A."/>
            <person name="Ireland A."/>
            <person name="Larimer J."/>
            <person name="McCowan C."/>
            <person name="Murphy C."/>
            <person name="Pearson M."/>
            <person name="Poon T.W."/>
            <person name="Priest M."/>
            <person name="Roberts A."/>
            <person name="Saif S."/>
            <person name="Shea T."/>
            <person name="Sisk P."/>
            <person name="Sykes S."/>
            <person name="Wortman J."/>
            <person name="Nusbaum C."/>
            <person name="Birren B."/>
        </authorList>
    </citation>
    <scope>NUCLEOTIDE SEQUENCE [LARGE SCALE GENOMIC DNA]</scope>
    <source>
        <strain evidence="12">MINIMUS1</strain>
    </source>
</reference>
<dbReference type="InterPro" id="IPR000210">
    <property type="entry name" value="BTB/POZ_dom"/>
</dbReference>
<dbReference type="EnsemblMetazoa" id="AMIN011100-RA">
    <property type="protein sequence ID" value="AMIN011100-PA"/>
    <property type="gene ID" value="AMIN011100"/>
</dbReference>
<evidence type="ECO:0000256" key="9">
    <source>
        <dbReference type="SAM" id="MobiDB-lite"/>
    </source>
</evidence>
<dbReference type="GO" id="GO:0051260">
    <property type="term" value="P:protein homooligomerization"/>
    <property type="evidence" value="ECO:0007669"/>
    <property type="project" value="InterPro"/>
</dbReference>
<dbReference type="PANTHER" id="PTHR24260">
    <property type="match status" value="1"/>
</dbReference>
<dbReference type="SMART" id="SM00020">
    <property type="entry name" value="Tryp_SPc"/>
    <property type="match status" value="2"/>
</dbReference>
<dbReference type="InterPro" id="IPR001314">
    <property type="entry name" value="Peptidase_S1A"/>
</dbReference>
<dbReference type="GO" id="GO:0004252">
    <property type="term" value="F:serine-type endopeptidase activity"/>
    <property type="evidence" value="ECO:0007669"/>
    <property type="project" value="InterPro"/>
</dbReference>
<protein>
    <recommendedName>
        <fullName evidence="10">Peptidase S1 domain-containing protein</fullName>
    </recommendedName>
</protein>
<dbReference type="Pfam" id="PF00089">
    <property type="entry name" value="Trypsin"/>
    <property type="match status" value="2"/>
</dbReference>
<evidence type="ECO:0000256" key="8">
    <source>
        <dbReference type="ARBA" id="ARBA00024195"/>
    </source>
</evidence>
<accession>A0A182WL21</accession>
<evidence type="ECO:0000259" key="10">
    <source>
        <dbReference type="PROSITE" id="PS50240"/>
    </source>
</evidence>
<reference evidence="11" key="2">
    <citation type="submission" date="2020-05" db="UniProtKB">
        <authorList>
            <consortium name="EnsemblMetazoa"/>
        </authorList>
    </citation>
    <scope>IDENTIFICATION</scope>
    <source>
        <strain evidence="11">MINIMUS1</strain>
    </source>
</reference>
<keyword evidence="4" id="KW-0732">Signal</keyword>
<evidence type="ECO:0000256" key="6">
    <source>
        <dbReference type="ARBA" id="ARBA00023157"/>
    </source>
</evidence>
<name>A0A182WL21_9DIPT</name>
<dbReference type="AlphaFoldDB" id="A0A182WL21"/>
<dbReference type="InterPro" id="IPR048595">
    <property type="entry name" value="KCTD1-15-like_C"/>
</dbReference>
<dbReference type="STRING" id="112268.A0A182WL21"/>
<evidence type="ECO:0000256" key="5">
    <source>
        <dbReference type="ARBA" id="ARBA00022859"/>
    </source>
</evidence>
<dbReference type="GO" id="GO:0006508">
    <property type="term" value="P:proteolysis"/>
    <property type="evidence" value="ECO:0007669"/>
    <property type="project" value="InterPro"/>
</dbReference>
<dbReference type="InterPro" id="IPR001254">
    <property type="entry name" value="Trypsin_dom"/>
</dbReference>
<dbReference type="InterPro" id="IPR009003">
    <property type="entry name" value="Peptidase_S1_PA"/>
</dbReference>
<dbReference type="InterPro" id="IPR011333">
    <property type="entry name" value="SKP1/BTB/POZ_sf"/>
</dbReference>
<keyword evidence="7" id="KW-0325">Glycoprotein</keyword>
<dbReference type="InterPro" id="IPR018114">
    <property type="entry name" value="TRYPSIN_HIS"/>
</dbReference>
<dbReference type="CDD" id="cd18361">
    <property type="entry name" value="BTB_POZ_KCTD1-like"/>
    <property type="match status" value="1"/>
</dbReference>
<dbReference type="InterPro" id="IPR051333">
    <property type="entry name" value="CLIP_Serine_Protease"/>
</dbReference>
<evidence type="ECO:0000256" key="4">
    <source>
        <dbReference type="ARBA" id="ARBA00022729"/>
    </source>
</evidence>
<dbReference type="Pfam" id="PF02214">
    <property type="entry name" value="BTB_2"/>
    <property type="match status" value="1"/>
</dbReference>
<feature type="domain" description="Peptidase S1" evidence="10">
    <location>
        <begin position="703"/>
        <end position="976"/>
    </location>
</feature>
<comment type="subcellular location">
    <subcellularLocation>
        <location evidence="1">Secreted</location>
    </subcellularLocation>
</comment>
<evidence type="ECO:0000256" key="2">
    <source>
        <dbReference type="ARBA" id="ARBA00022525"/>
    </source>
</evidence>
<dbReference type="Gene3D" id="3.30.710.10">
    <property type="entry name" value="Potassium Channel Kv1.1, Chain A"/>
    <property type="match status" value="1"/>
</dbReference>
<dbReference type="SUPFAM" id="SSF50494">
    <property type="entry name" value="Trypsin-like serine proteases"/>
    <property type="match status" value="2"/>
</dbReference>
<dbReference type="GO" id="GO:0005576">
    <property type="term" value="C:extracellular region"/>
    <property type="evidence" value="ECO:0007669"/>
    <property type="project" value="UniProtKB-SubCell"/>
</dbReference>
<dbReference type="InterPro" id="IPR003131">
    <property type="entry name" value="T1-type_BTB"/>
</dbReference>
<dbReference type="FunFam" id="2.40.10.10:FF:000068">
    <property type="entry name" value="transmembrane protease serine 2"/>
    <property type="match status" value="1"/>
</dbReference>
<dbReference type="CDD" id="cd00190">
    <property type="entry name" value="Tryp_SPc"/>
    <property type="match status" value="1"/>
</dbReference>
<dbReference type="PROSITE" id="PS00134">
    <property type="entry name" value="TRYPSIN_HIS"/>
    <property type="match status" value="1"/>
</dbReference>
<feature type="region of interest" description="Disordered" evidence="9">
    <location>
        <begin position="76"/>
        <end position="101"/>
    </location>
</feature>
<evidence type="ECO:0000313" key="11">
    <source>
        <dbReference type="EnsemblMetazoa" id="AMIN011100-PA"/>
    </source>
</evidence>